<dbReference type="InterPro" id="IPR007197">
    <property type="entry name" value="rSAM"/>
</dbReference>
<feature type="domain" description="Radical SAM core" evidence="7">
    <location>
        <begin position="82"/>
        <end position="308"/>
    </location>
</feature>
<dbReference type="Proteomes" id="UP000194143">
    <property type="component" value="Plasmid poh1"/>
</dbReference>
<comment type="cofactor">
    <cofactor evidence="1">
        <name>[4Fe-4S] cluster</name>
        <dbReference type="ChEBI" id="CHEBI:49883"/>
    </cofactor>
</comment>
<keyword evidence="6" id="KW-0411">Iron-sulfur</keyword>
<dbReference type="UniPathway" id="UPA00782"/>
<dbReference type="Pfam" id="PF04055">
    <property type="entry name" value="Radical_SAM"/>
    <property type="match status" value="1"/>
</dbReference>
<dbReference type="SUPFAM" id="SSF102114">
    <property type="entry name" value="Radical SAM enzymes"/>
    <property type="match status" value="1"/>
</dbReference>
<name>A0A1W6WXH5_BACTU</name>
<evidence type="ECO:0000259" key="7">
    <source>
        <dbReference type="PROSITE" id="PS51918"/>
    </source>
</evidence>
<dbReference type="PROSITE" id="PS51918">
    <property type="entry name" value="RADICAL_SAM"/>
    <property type="match status" value="1"/>
</dbReference>
<sequence>MYKVSQFNVPFKRDNINFLYNSHTGAFVKISDEYKDTIKKISKGDYNEITNLHLEELTRAGFIVENSLDEYGIYHYLTNKSRFGSEYLGLTIATTLQCNFRCPYCYENHVDEYIEGQKEEDLKKFIQNNLRNKTEFSVTWYGGEPLLKKDLIDRMSKYILTICKEKNIQFRAKMVSNGYLLNRKIAEHLVQENNVKYVQITLDGGPETHDVTRILRNKQGSFNKILNNIKEIQDIIQVGIRVNVSKENVADVYKLFPILMNQGLNNKVSVYFAPVGAYNDVCQSISESCLVTREFAKWETDLIEYADKIGFNMGNLYPKNRGGWVCQAVDNNSFVVDAYGDLFKCWHEVGNKKLRVGNLAEGITSLQTLTKWMNWELPNKCKTCHIMPLCKGRCPELSLEKQDFECDQLKYNIKDRLYRYYIKNPIDKQKVPESEVIKQSS</sequence>
<geneLocation type="plasmid" evidence="8 9">
    <name>poh1</name>
</geneLocation>
<dbReference type="InterPro" id="IPR023867">
    <property type="entry name" value="Sulphatase_maturase_rSAM"/>
</dbReference>
<evidence type="ECO:0000256" key="3">
    <source>
        <dbReference type="ARBA" id="ARBA00022691"/>
    </source>
</evidence>
<protein>
    <submittedName>
        <fullName evidence="8">Radical SAM/SPASM domain-containing protein</fullName>
    </submittedName>
</protein>
<dbReference type="SFLD" id="SFLDG01067">
    <property type="entry name" value="SPASM/twitch_domain_containing"/>
    <property type="match status" value="1"/>
</dbReference>
<keyword evidence="8" id="KW-0614">Plasmid</keyword>
<evidence type="ECO:0000256" key="1">
    <source>
        <dbReference type="ARBA" id="ARBA00001966"/>
    </source>
</evidence>
<dbReference type="InterPro" id="IPR058240">
    <property type="entry name" value="rSAM_sf"/>
</dbReference>
<dbReference type="PANTHER" id="PTHR43787">
    <property type="entry name" value="FEMO COFACTOR BIOSYNTHESIS PROTEIN NIFB-RELATED"/>
    <property type="match status" value="1"/>
</dbReference>
<evidence type="ECO:0000313" key="8">
    <source>
        <dbReference type="EMBL" id="ARP61231.1"/>
    </source>
</evidence>
<evidence type="ECO:0000313" key="9">
    <source>
        <dbReference type="Proteomes" id="UP000194143"/>
    </source>
</evidence>
<dbReference type="GO" id="GO:0016491">
    <property type="term" value="F:oxidoreductase activity"/>
    <property type="evidence" value="ECO:0007669"/>
    <property type="project" value="InterPro"/>
</dbReference>
<keyword evidence="3" id="KW-0949">S-adenosyl-L-methionine</keyword>
<keyword evidence="4" id="KW-0479">Metal-binding</keyword>
<dbReference type="RefSeq" id="WP_000278932.1">
    <property type="nucleotide sequence ID" value="NZ_CP021062.1"/>
</dbReference>
<evidence type="ECO:0000256" key="6">
    <source>
        <dbReference type="ARBA" id="ARBA00023014"/>
    </source>
</evidence>
<dbReference type="SMR" id="A0A1W6WXH5"/>
<accession>A0A1W6WXH5</accession>
<dbReference type="PANTHER" id="PTHR43787:SF3">
    <property type="entry name" value="ARYLSULFATASE REGULATORY PROTEIN"/>
    <property type="match status" value="1"/>
</dbReference>
<dbReference type="EMBL" id="CP021062">
    <property type="protein sequence ID" value="ARP61231.1"/>
    <property type="molecule type" value="Genomic_DNA"/>
</dbReference>
<dbReference type="SFLD" id="SFLDG01384">
    <property type="entry name" value="thioether_bond_formation_requi"/>
    <property type="match status" value="1"/>
</dbReference>
<keyword evidence="9" id="KW-1185">Reference proteome</keyword>
<dbReference type="CDD" id="cd01335">
    <property type="entry name" value="Radical_SAM"/>
    <property type="match status" value="1"/>
</dbReference>
<dbReference type="SFLD" id="SFLDS00029">
    <property type="entry name" value="Radical_SAM"/>
    <property type="match status" value="1"/>
</dbReference>
<dbReference type="SFLD" id="SFLDG01386">
    <property type="entry name" value="main_SPASM_domain-containing"/>
    <property type="match status" value="1"/>
</dbReference>
<evidence type="ECO:0000256" key="4">
    <source>
        <dbReference type="ARBA" id="ARBA00022723"/>
    </source>
</evidence>
<proteinExistence type="predicted"/>
<dbReference type="GO" id="GO:0051539">
    <property type="term" value="F:4 iron, 4 sulfur cluster binding"/>
    <property type="evidence" value="ECO:0007669"/>
    <property type="project" value="UniProtKB-KW"/>
</dbReference>
<dbReference type="Gene3D" id="3.20.20.70">
    <property type="entry name" value="Aldolase class I"/>
    <property type="match status" value="1"/>
</dbReference>
<gene>
    <name evidence="8" type="ORF">CAB88_29850</name>
</gene>
<dbReference type="InterPro" id="IPR013785">
    <property type="entry name" value="Aldolase_TIM"/>
</dbReference>
<dbReference type="InterPro" id="IPR023885">
    <property type="entry name" value="4Fe4S-binding_SPASM_dom"/>
</dbReference>
<dbReference type="AlphaFoldDB" id="A0A1W6WXH5"/>
<keyword evidence="5" id="KW-0408">Iron</keyword>
<evidence type="ECO:0000256" key="2">
    <source>
        <dbReference type="ARBA" id="ARBA00022485"/>
    </source>
</evidence>
<organism evidence="8 9">
    <name type="scientific">Bacillus thuringiensis</name>
    <dbReference type="NCBI Taxonomy" id="1428"/>
    <lineage>
        <taxon>Bacteria</taxon>
        <taxon>Bacillati</taxon>
        <taxon>Bacillota</taxon>
        <taxon>Bacilli</taxon>
        <taxon>Bacillales</taxon>
        <taxon>Bacillaceae</taxon>
        <taxon>Bacillus</taxon>
        <taxon>Bacillus cereus group</taxon>
    </lineage>
</organism>
<evidence type="ECO:0000256" key="5">
    <source>
        <dbReference type="ARBA" id="ARBA00023004"/>
    </source>
</evidence>
<reference evidence="8 9" key="1">
    <citation type="submission" date="2017-04" db="EMBL/GenBank/DDBJ databases">
        <title>Complete Genome Sequence of Bacillus thuringiensis type Strain ATCC 10792.</title>
        <authorList>
            <person name="Oh D.-H."/>
            <person name="Park B.-J."/>
            <person name="Shuai W."/>
            <person name="Chelliah R."/>
        </authorList>
    </citation>
    <scope>NUCLEOTIDE SEQUENCE [LARGE SCALE GENOMIC DNA]</scope>
    <source>
        <strain evidence="8 9">ATCC 10792</strain>
        <plasmid evidence="8 9">poh1</plasmid>
    </source>
</reference>
<dbReference type="NCBIfam" id="TIGR04085">
    <property type="entry name" value="rSAM_more_4Fe4S"/>
    <property type="match status" value="1"/>
</dbReference>
<keyword evidence="2" id="KW-0004">4Fe-4S</keyword>
<dbReference type="GO" id="GO:0046872">
    <property type="term" value="F:metal ion binding"/>
    <property type="evidence" value="ECO:0007669"/>
    <property type="project" value="UniProtKB-KW"/>
</dbReference>